<dbReference type="PANTHER" id="PTHR43619">
    <property type="entry name" value="S-ADENOSYL-L-METHIONINE-DEPENDENT METHYLTRANSFERASE YKTD-RELATED"/>
    <property type="match status" value="1"/>
</dbReference>
<protein>
    <recommendedName>
        <fullName evidence="6">S-adenosyl-L-methionine-dependent methyltransferase</fullName>
        <ecNumber evidence="6">2.1.1.-</ecNumber>
    </recommendedName>
</protein>
<comment type="caution">
    <text evidence="7">The sequence shown here is derived from an EMBL/GenBank/DDBJ whole genome shotgun (WGS) entry which is preliminary data.</text>
</comment>
<evidence type="ECO:0000256" key="1">
    <source>
        <dbReference type="ARBA" id="ARBA00003907"/>
    </source>
</evidence>
<evidence type="ECO:0000256" key="2">
    <source>
        <dbReference type="ARBA" id="ARBA00008138"/>
    </source>
</evidence>
<keyword evidence="3 6" id="KW-0489">Methyltransferase</keyword>
<dbReference type="EMBL" id="BAAANC010000005">
    <property type="protein sequence ID" value="GAA1559803.1"/>
    <property type="molecule type" value="Genomic_DNA"/>
</dbReference>
<proteinExistence type="inferred from homology"/>
<name>A0ABN2CNY8_9ACTN</name>
<dbReference type="Proteomes" id="UP001500363">
    <property type="component" value="Unassembled WGS sequence"/>
</dbReference>
<dbReference type="Pfam" id="PF04072">
    <property type="entry name" value="LCM"/>
    <property type="match status" value="1"/>
</dbReference>
<sequence length="292" mass="31172">MTIRTAPTLPDGVEWTAVVVAAHRAAESLSDRPAFRDPLAEAVVRHLGLAAPGRPPNFGSMPGEMAGTTALMGDLVVVRTLHIDQALTDAGLDQVVLLGAGLDGRAYRMPWTGRRIFELELPAGLALKDEAARAAGLKPIAGRTPVPADLAGDWPTDLFAAGFDPSRPTAWVAEGLTVYLTRAEADLLMSRVRGLSAPGSRLHIEIAQPIGERLTHDTATDDGMHRLVSVLRYGPPTPPHDWIAGHGWSPDALTLAELGNSYGRKVNDTWDPARGGIDLWYFDSGLLPARPA</sequence>
<keyword evidence="5 6" id="KW-0949">S-adenosyl-L-methionine</keyword>
<dbReference type="RefSeq" id="WP_344183165.1">
    <property type="nucleotide sequence ID" value="NZ_BAAANC010000005.1"/>
</dbReference>
<keyword evidence="8" id="KW-1185">Reference proteome</keyword>
<dbReference type="GO" id="GO:0008168">
    <property type="term" value="F:methyltransferase activity"/>
    <property type="evidence" value="ECO:0007669"/>
    <property type="project" value="UniProtKB-KW"/>
</dbReference>
<evidence type="ECO:0000256" key="6">
    <source>
        <dbReference type="RuleBase" id="RU362030"/>
    </source>
</evidence>
<keyword evidence="4" id="KW-0808">Transferase</keyword>
<dbReference type="InterPro" id="IPR007213">
    <property type="entry name" value="Ppm1/Ppm2/Tcmp"/>
</dbReference>
<comment type="function">
    <text evidence="1 6">Exhibits S-adenosyl-L-methionine-dependent methyltransferase activity.</text>
</comment>
<dbReference type="InterPro" id="IPR011610">
    <property type="entry name" value="SAM_mthyl_Trfase_ML2640-like"/>
</dbReference>
<organism evidence="7 8">
    <name type="scientific">Kribbella lupini</name>
    <dbReference type="NCBI Taxonomy" id="291602"/>
    <lineage>
        <taxon>Bacteria</taxon>
        <taxon>Bacillati</taxon>
        <taxon>Actinomycetota</taxon>
        <taxon>Actinomycetes</taxon>
        <taxon>Propionibacteriales</taxon>
        <taxon>Kribbellaceae</taxon>
        <taxon>Kribbella</taxon>
    </lineage>
</organism>
<evidence type="ECO:0000256" key="5">
    <source>
        <dbReference type="ARBA" id="ARBA00022691"/>
    </source>
</evidence>
<dbReference type="NCBIfam" id="TIGR00027">
    <property type="entry name" value="mthyl_TIGR00027"/>
    <property type="match status" value="1"/>
</dbReference>
<evidence type="ECO:0000256" key="4">
    <source>
        <dbReference type="ARBA" id="ARBA00022679"/>
    </source>
</evidence>
<evidence type="ECO:0000313" key="8">
    <source>
        <dbReference type="Proteomes" id="UP001500363"/>
    </source>
</evidence>
<comment type="similarity">
    <text evidence="2 6">Belongs to the UPF0677 family.</text>
</comment>
<evidence type="ECO:0000313" key="7">
    <source>
        <dbReference type="EMBL" id="GAA1559803.1"/>
    </source>
</evidence>
<dbReference type="GO" id="GO:0032259">
    <property type="term" value="P:methylation"/>
    <property type="evidence" value="ECO:0007669"/>
    <property type="project" value="UniProtKB-KW"/>
</dbReference>
<evidence type="ECO:0000256" key="3">
    <source>
        <dbReference type="ARBA" id="ARBA00022603"/>
    </source>
</evidence>
<dbReference type="InterPro" id="IPR029063">
    <property type="entry name" value="SAM-dependent_MTases_sf"/>
</dbReference>
<gene>
    <name evidence="7" type="ORF">GCM10009741_76150</name>
</gene>
<dbReference type="SUPFAM" id="SSF53335">
    <property type="entry name" value="S-adenosyl-L-methionine-dependent methyltransferases"/>
    <property type="match status" value="1"/>
</dbReference>
<dbReference type="PANTHER" id="PTHR43619:SF2">
    <property type="entry name" value="S-ADENOSYL-L-METHIONINE-DEPENDENT METHYLTRANSFERASES SUPERFAMILY PROTEIN"/>
    <property type="match status" value="1"/>
</dbReference>
<accession>A0ABN2CNY8</accession>
<dbReference type="Gene3D" id="3.40.50.150">
    <property type="entry name" value="Vaccinia Virus protein VP39"/>
    <property type="match status" value="1"/>
</dbReference>
<dbReference type="EC" id="2.1.1.-" evidence="6"/>
<reference evidence="7 8" key="1">
    <citation type="journal article" date="2019" name="Int. J. Syst. Evol. Microbiol.">
        <title>The Global Catalogue of Microorganisms (GCM) 10K type strain sequencing project: providing services to taxonomists for standard genome sequencing and annotation.</title>
        <authorList>
            <consortium name="The Broad Institute Genomics Platform"/>
            <consortium name="The Broad Institute Genome Sequencing Center for Infectious Disease"/>
            <person name="Wu L."/>
            <person name="Ma J."/>
        </authorList>
    </citation>
    <scope>NUCLEOTIDE SEQUENCE [LARGE SCALE GENOMIC DNA]</scope>
    <source>
        <strain evidence="7 8">JCM 14303</strain>
    </source>
</reference>